<evidence type="ECO:0000313" key="2">
    <source>
        <dbReference type="Proteomes" id="UP000265566"/>
    </source>
</evidence>
<sequence>MDASVIESFNNCDYVDCINTTRSRASKDGNQHMFFQREWPRVQRKRPCCKRYLNWFCGKCCSHKFPKWQGNNLSRDRSDFQRVGSVA</sequence>
<accession>A0A396HAD6</accession>
<dbReference type="Gramene" id="rna42550">
    <property type="protein sequence ID" value="RHN47897.1"/>
    <property type="gene ID" value="gene42550"/>
</dbReference>
<name>A0A396HAD6_MEDTR</name>
<protein>
    <submittedName>
        <fullName evidence="1">Uncharacterized protein</fullName>
    </submittedName>
</protein>
<organism evidence="1 2">
    <name type="scientific">Medicago truncatula</name>
    <name type="common">Barrel medic</name>
    <name type="synonym">Medicago tribuloides</name>
    <dbReference type="NCBI Taxonomy" id="3880"/>
    <lineage>
        <taxon>Eukaryota</taxon>
        <taxon>Viridiplantae</taxon>
        <taxon>Streptophyta</taxon>
        <taxon>Embryophyta</taxon>
        <taxon>Tracheophyta</taxon>
        <taxon>Spermatophyta</taxon>
        <taxon>Magnoliopsida</taxon>
        <taxon>eudicotyledons</taxon>
        <taxon>Gunneridae</taxon>
        <taxon>Pentapetalae</taxon>
        <taxon>rosids</taxon>
        <taxon>fabids</taxon>
        <taxon>Fabales</taxon>
        <taxon>Fabaceae</taxon>
        <taxon>Papilionoideae</taxon>
        <taxon>50 kb inversion clade</taxon>
        <taxon>NPAAA clade</taxon>
        <taxon>Hologalegina</taxon>
        <taxon>IRL clade</taxon>
        <taxon>Trifolieae</taxon>
        <taxon>Medicago</taxon>
    </lineage>
</organism>
<gene>
    <name evidence="1" type="ORF">MtrunA17_Chr7g0257951</name>
</gene>
<evidence type="ECO:0000313" key="1">
    <source>
        <dbReference type="EMBL" id="RHN47897.1"/>
    </source>
</evidence>
<proteinExistence type="predicted"/>
<dbReference type="AlphaFoldDB" id="A0A396HAD6"/>
<dbReference type="Proteomes" id="UP000265566">
    <property type="component" value="Chromosome 7"/>
</dbReference>
<comment type="caution">
    <text evidence="1">The sequence shown here is derived from an EMBL/GenBank/DDBJ whole genome shotgun (WGS) entry which is preliminary data.</text>
</comment>
<reference evidence="2" key="1">
    <citation type="journal article" date="2018" name="Nat. Plants">
        <title>Whole-genome landscape of Medicago truncatula symbiotic genes.</title>
        <authorList>
            <person name="Pecrix Y."/>
            <person name="Staton S.E."/>
            <person name="Sallet E."/>
            <person name="Lelandais-Briere C."/>
            <person name="Moreau S."/>
            <person name="Carrere S."/>
            <person name="Blein T."/>
            <person name="Jardinaud M.F."/>
            <person name="Latrasse D."/>
            <person name="Zouine M."/>
            <person name="Zahm M."/>
            <person name="Kreplak J."/>
            <person name="Mayjonade B."/>
            <person name="Satge C."/>
            <person name="Perez M."/>
            <person name="Cauet S."/>
            <person name="Marande W."/>
            <person name="Chantry-Darmon C."/>
            <person name="Lopez-Roques C."/>
            <person name="Bouchez O."/>
            <person name="Berard A."/>
            <person name="Debelle F."/>
            <person name="Munos S."/>
            <person name="Bendahmane A."/>
            <person name="Berges H."/>
            <person name="Niebel A."/>
            <person name="Buitink J."/>
            <person name="Frugier F."/>
            <person name="Benhamed M."/>
            <person name="Crespi M."/>
            <person name="Gouzy J."/>
            <person name="Gamas P."/>
        </authorList>
    </citation>
    <scope>NUCLEOTIDE SEQUENCE [LARGE SCALE GENOMIC DNA]</scope>
    <source>
        <strain evidence="2">cv. Jemalong A17</strain>
    </source>
</reference>
<dbReference type="EMBL" id="PSQE01000007">
    <property type="protein sequence ID" value="RHN47897.1"/>
    <property type="molecule type" value="Genomic_DNA"/>
</dbReference>